<keyword evidence="2" id="KW-1185">Reference proteome</keyword>
<gene>
    <name evidence="1" type="ORF">BDV96DRAFT_652584</name>
</gene>
<proteinExistence type="predicted"/>
<evidence type="ECO:0000313" key="2">
    <source>
        <dbReference type="Proteomes" id="UP000799770"/>
    </source>
</evidence>
<reference evidence="1" key="1">
    <citation type="journal article" date="2020" name="Stud. Mycol.">
        <title>101 Dothideomycetes genomes: a test case for predicting lifestyles and emergence of pathogens.</title>
        <authorList>
            <person name="Haridas S."/>
            <person name="Albert R."/>
            <person name="Binder M."/>
            <person name="Bloem J."/>
            <person name="Labutti K."/>
            <person name="Salamov A."/>
            <person name="Andreopoulos B."/>
            <person name="Baker S."/>
            <person name="Barry K."/>
            <person name="Bills G."/>
            <person name="Bluhm B."/>
            <person name="Cannon C."/>
            <person name="Castanera R."/>
            <person name="Culley D."/>
            <person name="Daum C."/>
            <person name="Ezra D."/>
            <person name="Gonzalez J."/>
            <person name="Henrissat B."/>
            <person name="Kuo A."/>
            <person name="Liang C."/>
            <person name="Lipzen A."/>
            <person name="Lutzoni F."/>
            <person name="Magnuson J."/>
            <person name="Mondo S."/>
            <person name="Nolan M."/>
            <person name="Ohm R."/>
            <person name="Pangilinan J."/>
            <person name="Park H.-J."/>
            <person name="Ramirez L."/>
            <person name="Alfaro M."/>
            <person name="Sun H."/>
            <person name="Tritt A."/>
            <person name="Yoshinaga Y."/>
            <person name="Zwiers L.-H."/>
            <person name="Turgeon B."/>
            <person name="Goodwin S."/>
            <person name="Spatafora J."/>
            <person name="Crous P."/>
            <person name="Grigoriev I."/>
        </authorList>
    </citation>
    <scope>NUCLEOTIDE SEQUENCE</scope>
    <source>
        <strain evidence="1">CBS 627.86</strain>
    </source>
</reference>
<protein>
    <submittedName>
        <fullName evidence="1">Uncharacterized protein</fullName>
    </submittedName>
</protein>
<organism evidence="1 2">
    <name type="scientific">Lophiotrema nucula</name>
    <dbReference type="NCBI Taxonomy" id="690887"/>
    <lineage>
        <taxon>Eukaryota</taxon>
        <taxon>Fungi</taxon>
        <taxon>Dikarya</taxon>
        <taxon>Ascomycota</taxon>
        <taxon>Pezizomycotina</taxon>
        <taxon>Dothideomycetes</taxon>
        <taxon>Pleosporomycetidae</taxon>
        <taxon>Pleosporales</taxon>
        <taxon>Lophiotremataceae</taxon>
        <taxon>Lophiotrema</taxon>
    </lineage>
</organism>
<name>A0A6A5YNX4_9PLEO</name>
<evidence type="ECO:0000313" key="1">
    <source>
        <dbReference type="EMBL" id="KAF2108643.1"/>
    </source>
</evidence>
<dbReference type="Proteomes" id="UP000799770">
    <property type="component" value="Unassembled WGS sequence"/>
</dbReference>
<sequence length="334" mass="38652">MKRRGPLTLGNFEDIQADCYSIATQVPHQAPSSSRSNTPHKRQKIWHLDFDDEEVSIDHALSRRQPLPTTSPLLDLPRELRDMVWLFALQGISVIFRQHTSIVVAGFGDLDDTEHAYAMPHWSNACRELRHEATERLHDRATFTIGYGTSNLLPDRFSTRTFSSAHPQPLPLKLEHARNWRILNARAKQDLGYWDQTNIAFIRLPSKEDVLTLDVALQSPCRVQDIQVAIEEGYPDYLYQWRVTKFDFPFLTRVSTNELRRVRISFPVLHPRSDRHIGLVVQMLQHAMSAVGKKGEIPTFKICGRKEYNAKHETWENIWQCEVTSAAYRRACQL</sequence>
<dbReference type="EMBL" id="ML977346">
    <property type="protein sequence ID" value="KAF2108643.1"/>
    <property type="molecule type" value="Genomic_DNA"/>
</dbReference>
<dbReference type="AlphaFoldDB" id="A0A6A5YNX4"/>
<accession>A0A6A5YNX4</accession>